<name>A0A9X1TJK6_9BACT</name>
<dbReference type="EMBL" id="JAJTTC010000001">
    <property type="protein sequence ID" value="MCF0060208.1"/>
    <property type="molecule type" value="Genomic_DNA"/>
</dbReference>
<organism evidence="1 2">
    <name type="scientific">Dyadobacter chenwenxiniae</name>
    <dbReference type="NCBI Taxonomy" id="2906456"/>
    <lineage>
        <taxon>Bacteria</taxon>
        <taxon>Pseudomonadati</taxon>
        <taxon>Bacteroidota</taxon>
        <taxon>Cytophagia</taxon>
        <taxon>Cytophagales</taxon>
        <taxon>Spirosomataceae</taxon>
        <taxon>Dyadobacter</taxon>
    </lineage>
</organism>
<proteinExistence type="predicted"/>
<evidence type="ECO:0000313" key="2">
    <source>
        <dbReference type="Proteomes" id="UP001139000"/>
    </source>
</evidence>
<gene>
    <name evidence="1" type="ORF">LXM26_01780</name>
</gene>
<sequence length="145" mass="16427">MRIVESEHPLSMSNFELRKVDYLSELDRVPSEGLNLTENEIEGVLVVYTGQQGSHMLSVIPSLNVSGYGNTEEDSINALKENLETLFVDLFEVSKLQRQKELFNLGWRTAPDLSIHLSWSNQDEASVLQNFDFPERVKTSILQAA</sequence>
<protein>
    <submittedName>
        <fullName evidence="1">Uncharacterized protein</fullName>
    </submittedName>
</protein>
<dbReference type="Proteomes" id="UP001139000">
    <property type="component" value="Unassembled WGS sequence"/>
</dbReference>
<evidence type="ECO:0000313" key="1">
    <source>
        <dbReference type="EMBL" id="MCF0060208.1"/>
    </source>
</evidence>
<keyword evidence="2" id="KW-1185">Reference proteome</keyword>
<reference evidence="1" key="1">
    <citation type="submission" date="2021-12" db="EMBL/GenBank/DDBJ databases">
        <title>Novel species in genus Dyadobacter.</title>
        <authorList>
            <person name="Ma C."/>
        </authorList>
    </citation>
    <scope>NUCLEOTIDE SEQUENCE</scope>
    <source>
        <strain evidence="1">LJ419</strain>
    </source>
</reference>
<dbReference type="AlphaFoldDB" id="A0A9X1TJK6"/>
<comment type="caution">
    <text evidence="1">The sequence shown here is derived from an EMBL/GenBank/DDBJ whole genome shotgun (WGS) entry which is preliminary data.</text>
</comment>
<accession>A0A9X1TJK6</accession>
<dbReference type="RefSeq" id="WP_234652823.1">
    <property type="nucleotide sequence ID" value="NZ_CP094997.1"/>
</dbReference>